<dbReference type="InterPro" id="IPR029787">
    <property type="entry name" value="Nucleotide_cyclase"/>
</dbReference>
<evidence type="ECO:0000256" key="2">
    <source>
        <dbReference type="ARBA" id="ARBA00034247"/>
    </source>
</evidence>
<feature type="transmembrane region" description="Helical" evidence="3">
    <location>
        <begin position="74"/>
        <end position="96"/>
    </location>
</feature>
<keyword evidence="3" id="KW-0472">Membrane</keyword>
<evidence type="ECO:0000256" key="1">
    <source>
        <dbReference type="ARBA" id="ARBA00012528"/>
    </source>
</evidence>
<dbReference type="EC" id="2.7.7.65" evidence="1"/>
<evidence type="ECO:0000313" key="5">
    <source>
        <dbReference type="EMBL" id="MYM24182.1"/>
    </source>
</evidence>
<dbReference type="CDD" id="cd01949">
    <property type="entry name" value="GGDEF"/>
    <property type="match status" value="1"/>
</dbReference>
<dbReference type="InterPro" id="IPR043128">
    <property type="entry name" value="Rev_trsase/Diguanyl_cyclase"/>
</dbReference>
<dbReference type="EMBL" id="WWCN01000009">
    <property type="protein sequence ID" value="MYM24182.1"/>
    <property type="molecule type" value="Genomic_DNA"/>
</dbReference>
<accession>A0A6L8KEC7</accession>
<dbReference type="Gene3D" id="3.30.70.270">
    <property type="match status" value="1"/>
</dbReference>
<keyword evidence="3" id="KW-1133">Transmembrane helix</keyword>
<comment type="caution">
    <text evidence="5">The sequence shown here is derived from an EMBL/GenBank/DDBJ whole genome shotgun (WGS) entry which is preliminary data.</text>
</comment>
<keyword evidence="3" id="KW-0812">Transmembrane</keyword>
<sequence>MSLSITQTFILPGMDSYTLVIVSALASTIMAATMYLLHRASRRTPCLLDWSAAGLCFLASNALALLAMHHPLPFVVAPGIANAFYISGHYLILAGVRRHLGRRPRYDWLAALAILIVLLHASGVADGAVSRRLMLLSPFVVGINASVVWLLARQPDSPARGSYFPLMMVEAAFMGQMAVRGLFLALGQPMQLTFLGNQILQTAGSLMVLAFLSLATMCCALIVIRHQELALRSASLTDSLTGWLNRRALLDMAEREFQRHRRSGEALNFLTFDIDHFKGINDQYGHAVGDAAIRHVTTVSAQALRGYDARFRIGGEEFAVLVTGEGNYQARQIGERLRTLIENSPLLVDGQRLTLTVSLGVAGCQPDDLQWDDALRRADQALYHAKRHGRNRLSVWGEDLLPAATARLA</sequence>
<protein>
    <recommendedName>
        <fullName evidence="1">diguanylate cyclase</fullName>
        <ecNumber evidence="1">2.7.7.65</ecNumber>
    </recommendedName>
</protein>
<feature type="transmembrane region" description="Helical" evidence="3">
    <location>
        <begin position="17"/>
        <end position="38"/>
    </location>
</feature>
<name>A0A6L8KEC7_9BURK</name>
<dbReference type="FunFam" id="3.30.70.270:FF:000001">
    <property type="entry name" value="Diguanylate cyclase domain protein"/>
    <property type="match status" value="1"/>
</dbReference>
<dbReference type="NCBIfam" id="TIGR00254">
    <property type="entry name" value="GGDEF"/>
    <property type="match status" value="1"/>
</dbReference>
<feature type="domain" description="GGDEF" evidence="4">
    <location>
        <begin position="265"/>
        <end position="398"/>
    </location>
</feature>
<keyword evidence="6" id="KW-1185">Reference proteome</keyword>
<feature type="transmembrane region" description="Helical" evidence="3">
    <location>
        <begin position="206"/>
        <end position="224"/>
    </location>
</feature>
<comment type="catalytic activity">
    <reaction evidence="2">
        <text>2 GTP = 3',3'-c-di-GMP + 2 diphosphate</text>
        <dbReference type="Rhea" id="RHEA:24898"/>
        <dbReference type="ChEBI" id="CHEBI:33019"/>
        <dbReference type="ChEBI" id="CHEBI:37565"/>
        <dbReference type="ChEBI" id="CHEBI:58805"/>
        <dbReference type="EC" id="2.7.7.65"/>
    </reaction>
</comment>
<dbReference type="AlphaFoldDB" id="A0A6L8KEC7"/>
<gene>
    <name evidence="5" type="ORF">GTP46_16165</name>
</gene>
<dbReference type="RefSeq" id="WP_161007652.1">
    <property type="nucleotide sequence ID" value="NZ_WWCN01000009.1"/>
</dbReference>
<evidence type="ECO:0000259" key="4">
    <source>
        <dbReference type="PROSITE" id="PS50887"/>
    </source>
</evidence>
<proteinExistence type="predicted"/>
<dbReference type="SUPFAM" id="SSF55073">
    <property type="entry name" value="Nucleotide cyclase"/>
    <property type="match status" value="1"/>
</dbReference>
<dbReference type="GO" id="GO:0052621">
    <property type="term" value="F:diguanylate cyclase activity"/>
    <property type="evidence" value="ECO:0007669"/>
    <property type="project" value="UniProtKB-EC"/>
</dbReference>
<feature type="transmembrane region" description="Helical" evidence="3">
    <location>
        <begin position="50"/>
        <end position="68"/>
    </location>
</feature>
<dbReference type="InterPro" id="IPR000160">
    <property type="entry name" value="GGDEF_dom"/>
</dbReference>
<evidence type="ECO:0000313" key="6">
    <source>
        <dbReference type="Proteomes" id="UP000479335"/>
    </source>
</evidence>
<feature type="transmembrane region" description="Helical" evidence="3">
    <location>
        <begin position="108"/>
        <end position="129"/>
    </location>
</feature>
<dbReference type="PROSITE" id="PS50887">
    <property type="entry name" value="GGDEF"/>
    <property type="match status" value="1"/>
</dbReference>
<feature type="transmembrane region" description="Helical" evidence="3">
    <location>
        <begin position="164"/>
        <end position="186"/>
    </location>
</feature>
<evidence type="ECO:0000256" key="3">
    <source>
        <dbReference type="SAM" id="Phobius"/>
    </source>
</evidence>
<reference evidence="5 6" key="1">
    <citation type="submission" date="2019-12" db="EMBL/GenBank/DDBJ databases">
        <title>Novel species isolated from a subtropical stream in China.</title>
        <authorList>
            <person name="Lu H."/>
        </authorList>
    </citation>
    <scope>NUCLEOTIDE SEQUENCE [LARGE SCALE GENOMIC DNA]</scope>
    <source>
        <strain evidence="5 6">FT135W</strain>
    </source>
</reference>
<organism evidence="5 6">
    <name type="scientific">Duganella flavida</name>
    <dbReference type="NCBI Taxonomy" id="2692175"/>
    <lineage>
        <taxon>Bacteria</taxon>
        <taxon>Pseudomonadati</taxon>
        <taxon>Pseudomonadota</taxon>
        <taxon>Betaproteobacteria</taxon>
        <taxon>Burkholderiales</taxon>
        <taxon>Oxalobacteraceae</taxon>
        <taxon>Telluria group</taxon>
        <taxon>Duganella</taxon>
    </lineage>
</organism>
<dbReference type="InterPro" id="IPR050469">
    <property type="entry name" value="Diguanylate_Cyclase"/>
</dbReference>
<dbReference type="Proteomes" id="UP000479335">
    <property type="component" value="Unassembled WGS sequence"/>
</dbReference>
<dbReference type="PANTHER" id="PTHR45138">
    <property type="entry name" value="REGULATORY COMPONENTS OF SENSORY TRANSDUCTION SYSTEM"/>
    <property type="match status" value="1"/>
</dbReference>
<dbReference type="PANTHER" id="PTHR45138:SF9">
    <property type="entry name" value="DIGUANYLATE CYCLASE DGCM-RELATED"/>
    <property type="match status" value="1"/>
</dbReference>
<dbReference type="SMART" id="SM00267">
    <property type="entry name" value="GGDEF"/>
    <property type="match status" value="1"/>
</dbReference>
<dbReference type="Pfam" id="PF00990">
    <property type="entry name" value="GGDEF"/>
    <property type="match status" value="1"/>
</dbReference>
<feature type="transmembrane region" description="Helical" evidence="3">
    <location>
        <begin position="135"/>
        <end position="152"/>
    </location>
</feature>